<evidence type="ECO:0000313" key="3">
    <source>
        <dbReference type="Proteomes" id="UP000095200"/>
    </source>
</evidence>
<evidence type="ECO:0000256" key="1">
    <source>
        <dbReference type="SAM" id="MobiDB-lite"/>
    </source>
</evidence>
<keyword evidence="3" id="KW-1185">Reference proteome</keyword>
<comment type="caution">
    <text evidence="2">The sequence shown here is derived from an EMBL/GenBank/DDBJ whole genome shotgun (WGS) entry which is preliminary data.</text>
</comment>
<dbReference type="AlphaFoldDB" id="A0A194AH09"/>
<gene>
    <name evidence="2" type="ORF">DPF_2093</name>
</gene>
<name>A0A194AH09_9BACT</name>
<dbReference type="EMBL" id="BDFE01000017">
    <property type="protein sequence ID" value="GAU09367.1"/>
    <property type="molecule type" value="Genomic_DNA"/>
</dbReference>
<feature type="region of interest" description="Disordered" evidence="1">
    <location>
        <begin position="49"/>
        <end position="81"/>
    </location>
</feature>
<proteinExistence type="predicted"/>
<feature type="compositionally biased region" description="Basic and acidic residues" evidence="1">
    <location>
        <begin position="67"/>
        <end position="81"/>
    </location>
</feature>
<evidence type="ECO:0008006" key="4">
    <source>
        <dbReference type="Google" id="ProtNLM"/>
    </source>
</evidence>
<sequence>MGQFVDWYNTVHLHSGLRFVTPEDRHQGRDKQILGARHDLYLAARKNRPERWSGKTRNRSIVGEVKLNPKDHKQSPEKIVA</sequence>
<dbReference type="STRING" id="1592317.DPF_2093"/>
<organism evidence="2 3">
    <name type="scientific">Desulfoplanes formicivorans</name>
    <dbReference type="NCBI Taxonomy" id="1592317"/>
    <lineage>
        <taxon>Bacteria</taxon>
        <taxon>Pseudomonadati</taxon>
        <taxon>Thermodesulfobacteriota</taxon>
        <taxon>Desulfovibrionia</taxon>
        <taxon>Desulfovibrionales</taxon>
        <taxon>Desulfoplanaceae</taxon>
        <taxon>Desulfoplanes</taxon>
    </lineage>
</organism>
<accession>A0A194AH09</accession>
<dbReference type="Proteomes" id="UP000095200">
    <property type="component" value="Unassembled WGS sequence"/>
</dbReference>
<evidence type="ECO:0000313" key="2">
    <source>
        <dbReference type="EMBL" id="GAU09367.1"/>
    </source>
</evidence>
<reference evidence="3" key="1">
    <citation type="submission" date="2016-06" db="EMBL/GenBank/DDBJ databases">
        <title>Draft genome sequence of Desulfoplanes formicivorans strain Pf12B.</title>
        <authorList>
            <person name="Watanabe M."/>
            <person name="Kojima H."/>
            <person name="Fukui M."/>
        </authorList>
    </citation>
    <scope>NUCLEOTIDE SEQUENCE [LARGE SCALE GENOMIC DNA]</scope>
    <source>
        <strain evidence="3">Pf12B</strain>
    </source>
</reference>
<protein>
    <recommendedName>
        <fullName evidence="4">Transposase</fullName>
    </recommendedName>
</protein>